<protein>
    <submittedName>
        <fullName evidence="1">Uncharacterized protein</fullName>
    </submittedName>
</protein>
<dbReference type="EMBL" id="CAJNOQ010018446">
    <property type="protein sequence ID" value="CAF1428867.1"/>
    <property type="molecule type" value="Genomic_DNA"/>
</dbReference>
<dbReference type="AlphaFoldDB" id="A0A815N953"/>
<gene>
    <name evidence="1" type="ORF">GPM918_LOCUS33928</name>
    <name evidence="2" type="ORF">SRO942_LOCUS34622</name>
</gene>
<keyword evidence="3" id="KW-1185">Reference proteome</keyword>
<comment type="caution">
    <text evidence="1">The sequence shown here is derived from an EMBL/GenBank/DDBJ whole genome shotgun (WGS) entry which is preliminary data.</text>
</comment>
<evidence type="ECO:0000313" key="2">
    <source>
        <dbReference type="EMBL" id="CAF4308273.1"/>
    </source>
</evidence>
<evidence type="ECO:0000313" key="1">
    <source>
        <dbReference type="EMBL" id="CAF1428867.1"/>
    </source>
</evidence>
<dbReference type="Proteomes" id="UP000663829">
    <property type="component" value="Unassembled WGS sequence"/>
</dbReference>
<dbReference type="EMBL" id="CAJOBC010083879">
    <property type="protein sequence ID" value="CAF4308273.1"/>
    <property type="molecule type" value="Genomic_DNA"/>
</dbReference>
<reference evidence="1" key="1">
    <citation type="submission" date="2021-02" db="EMBL/GenBank/DDBJ databases">
        <authorList>
            <person name="Nowell W R."/>
        </authorList>
    </citation>
    <scope>NUCLEOTIDE SEQUENCE</scope>
</reference>
<feature type="non-terminal residue" evidence="1">
    <location>
        <position position="1"/>
    </location>
</feature>
<proteinExistence type="predicted"/>
<organism evidence="1 3">
    <name type="scientific">Didymodactylos carnosus</name>
    <dbReference type="NCBI Taxonomy" id="1234261"/>
    <lineage>
        <taxon>Eukaryota</taxon>
        <taxon>Metazoa</taxon>
        <taxon>Spiralia</taxon>
        <taxon>Gnathifera</taxon>
        <taxon>Rotifera</taxon>
        <taxon>Eurotatoria</taxon>
        <taxon>Bdelloidea</taxon>
        <taxon>Philodinida</taxon>
        <taxon>Philodinidae</taxon>
        <taxon>Didymodactylos</taxon>
    </lineage>
</organism>
<dbReference type="Proteomes" id="UP000681722">
    <property type="component" value="Unassembled WGS sequence"/>
</dbReference>
<accession>A0A815N953</accession>
<evidence type="ECO:0000313" key="3">
    <source>
        <dbReference type="Proteomes" id="UP000663829"/>
    </source>
</evidence>
<sequence>MGGNDGSNSEDELYWDITDNPRPIDLITYVNYLDPFNAYPLSNQMCLSYCDNDGICINDNEKNPLNYSYLASFITTIHSLFNYQIINDSRINGRT</sequence>
<name>A0A815N953_9BILA</name>